<dbReference type="AlphaFoldDB" id="A0A0G0TQY4"/>
<name>A0A0G0TQY4_9BACT</name>
<protein>
    <recommendedName>
        <fullName evidence="2">GIY-YIG domain-containing protein</fullName>
    </recommendedName>
</protein>
<dbReference type="PATRIC" id="fig|1618734.3.peg.320"/>
<evidence type="ECO:0000313" key="4">
    <source>
        <dbReference type="Proteomes" id="UP000034749"/>
    </source>
</evidence>
<dbReference type="EMBL" id="LBZW01000009">
    <property type="protein sequence ID" value="KKR79403.1"/>
    <property type="molecule type" value="Genomic_DNA"/>
</dbReference>
<dbReference type="CDD" id="cd10456">
    <property type="entry name" value="GIY-YIG_UPF0213"/>
    <property type="match status" value="1"/>
</dbReference>
<comment type="similarity">
    <text evidence="1">Belongs to the UPF0213 family.</text>
</comment>
<evidence type="ECO:0000256" key="1">
    <source>
        <dbReference type="ARBA" id="ARBA00007435"/>
    </source>
</evidence>
<accession>A0A0G0TQY4</accession>
<dbReference type="InterPro" id="IPR035901">
    <property type="entry name" value="GIY-YIG_endonuc_sf"/>
</dbReference>
<evidence type="ECO:0000313" key="3">
    <source>
        <dbReference type="EMBL" id="KKR79403.1"/>
    </source>
</evidence>
<sequence>MYYLYILECADKTLYTGITVDLERRVKEHNTSKLGAKYTHARRPVKLVYSKKFRNRSTASKAEAQIKQMSRTAKLKIIKLKI</sequence>
<dbReference type="Pfam" id="PF01541">
    <property type="entry name" value="GIY-YIG"/>
    <property type="match status" value="1"/>
</dbReference>
<organism evidence="3 4">
    <name type="scientific">Candidatus Nomurabacteria bacterium GW2011_GWA2_40_9</name>
    <dbReference type="NCBI Taxonomy" id="1618734"/>
    <lineage>
        <taxon>Bacteria</taxon>
        <taxon>Candidatus Nomuraibacteriota</taxon>
    </lineage>
</organism>
<gene>
    <name evidence="3" type="ORF">UU24_C0009G0002</name>
</gene>
<dbReference type="InterPro" id="IPR050190">
    <property type="entry name" value="UPF0213_domain"/>
</dbReference>
<dbReference type="Proteomes" id="UP000034749">
    <property type="component" value="Unassembled WGS sequence"/>
</dbReference>
<comment type="caution">
    <text evidence="3">The sequence shown here is derived from an EMBL/GenBank/DDBJ whole genome shotgun (WGS) entry which is preliminary data.</text>
</comment>
<dbReference type="InterPro" id="IPR000305">
    <property type="entry name" value="GIY-YIG_endonuc"/>
</dbReference>
<dbReference type="Gene3D" id="3.40.1440.10">
    <property type="entry name" value="GIY-YIG endonuclease"/>
    <property type="match status" value="1"/>
</dbReference>
<reference evidence="3 4" key="1">
    <citation type="journal article" date="2015" name="Nature">
        <title>rRNA introns, odd ribosomes, and small enigmatic genomes across a large radiation of phyla.</title>
        <authorList>
            <person name="Brown C.T."/>
            <person name="Hug L.A."/>
            <person name="Thomas B.C."/>
            <person name="Sharon I."/>
            <person name="Castelle C.J."/>
            <person name="Singh A."/>
            <person name="Wilkins M.J."/>
            <person name="Williams K.H."/>
            <person name="Banfield J.F."/>
        </authorList>
    </citation>
    <scope>NUCLEOTIDE SEQUENCE [LARGE SCALE GENOMIC DNA]</scope>
</reference>
<proteinExistence type="inferred from homology"/>
<feature type="domain" description="GIY-YIG" evidence="2">
    <location>
        <begin position="1"/>
        <end position="76"/>
    </location>
</feature>
<dbReference type="SUPFAM" id="SSF82771">
    <property type="entry name" value="GIY-YIG endonuclease"/>
    <property type="match status" value="1"/>
</dbReference>
<evidence type="ECO:0000259" key="2">
    <source>
        <dbReference type="PROSITE" id="PS50164"/>
    </source>
</evidence>
<dbReference type="PANTHER" id="PTHR34477">
    <property type="entry name" value="UPF0213 PROTEIN YHBQ"/>
    <property type="match status" value="1"/>
</dbReference>
<dbReference type="PANTHER" id="PTHR34477:SF1">
    <property type="entry name" value="UPF0213 PROTEIN YHBQ"/>
    <property type="match status" value="1"/>
</dbReference>
<dbReference type="PROSITE" id="PS50164">
    <property type="entry name" value="GIY_YIG"/>
    <property type="match status" value="1"/>
</dbReference>